<evidence type="ECO:0000259" key="2">
    <source>
        <dbReference type="Pfam" id="PF07539"/>
    </source>
</evidence>
<feature type="domain" description="U3 small nucleolar RNA-associated protein 20 C-terminal" evidence="4">
    <location>
        <begin position="1638"/>
        <end position="1999"/>
    </location>
</feature>
<feature type="compositionally biased region" description="Basic and acidic residues" evidence="1">
    <location>
        <begin position="1298"/>
        <end position="1310"/>
    </location>
</feature>
<feature type="compositionally biased region" description="Basic and acidic residues" evidence="1">
    <location>
        <begin position="935"/>
        <end position="952"/>
    </location>
</feature>
<evidence type="ECO:0000259" key="3">
    <source>
        <dbReference type="Pfam" id="PF20416"/>
    </source>
</evidence>
<dbReference type="Gene3D" id="1.25.10.10">
    <property type="entry name" value="Leucine-rich Repeat Variant"/>
    <property type="match status" value="2"/>
</dbReference>
<dbReference type="InterPro" id="IPR016024">
    <property type="entry name" value="ARM-type_fold"/>
</dbReference>
<dbReference type="GO" id="GO:0030686">
    <property type="term" value="C:90S preribosome"/>
    <property type="evidence" value="ECO:0007669"/>
    <property type="project" value="TreeGrafter"/>
</dbReference>
<dbReference type="InterPro" id="IPR011989">
    <property type="entry name" value="ARM-like"/>
</dbReference>
<dbReference type="SUPFAM" id="SSF48371">
    <property type="entry name" value="ARM repeat"/>
    <property type="match status" value="2"/>
</dbReference>
<dbReference type="Pfam" id="PF20416">
    <property type="entry name" value="UTP20"/>
    <property type="match status" value="1"/>
</dbReference>
<dbReference type="PANTHER" id="PTHR17695:SF11">
    <property type="entry name" value="SMALL SUBUNIT PROCESSOME COMPONENT 20 HOMOLOG"/>
    <property type="match status" value="1"/>
</dbReference>
<feature type="domain" description="U3 small nucleolar RNA-associated protein 20" evidence="3">
    <location>
        <begin position="1068"/>
        <end position="1284"/>
    </location>
</feature>
<dbReference type="Proteomes" id="UP001372834">
    <property type="component" value="Unassembled WGS sequence"/>
</dbReference>
<name>A0AAN8P0U8_POLSC</name>
<protein>
    <recommendedName>
        <fullName evidence="7">Small subunit processome component 20 homolog</fullName>
    </recommendedName>
</protein>
<dbReference type="EMBL" id="JAWJWE010000036">
    <property type="protein sequence ID" value="KAK6629176.1"/>
    <property type="molecule type" value="Genomic_DNA"/>
</dbReference>
<feature type="compositionally biased region" description="Basic residues" evidence="1">
    <location>
        <begin position="1985"/>
        <end position="1997"/>
    </location>
</feature>
<comment type="caution">
    <text evidence="5">The sequence shown here is derived from an EMBL/GenBank/DDBJ whole genome shotgun (WGS) entry which is preliminary data.</text>
</comment>
<dbReference type="GO" id="GO:0032040">
    <property type="term" value="C:small-subunit processome"/>
    <property type="evidence" value="ECO:0007669"/>
    <property type="project" value="TreeGrafter"/>
</dbReference>
<sequence length="2017" mass="231051">MPVNAFWDVFFSQLRTATAYCKGMACLQDFSLPDFDDYLVDSTTLVRAEDKPDHENYRNLLWSAMVLFPDICETKNGDIISICLPFLEDEILKLGIEHNLTVNVKKGELTELTENQENAEDEGAEDNTIKKSYKNTIKCAVSQLMVISKFKNIKKCHREPDVRNCLFSLIVHRDADIQKKALDCIFNYKFSYVTPYKKNLSNLIDDGKFKDELVHFQIDTESGIVKDVHRAELMPLVLRILHSKMMFQSSTPRGNKSSANTLRRSMIFRFLAGISHTEMETFLKMAFKKWNRHCESDVFDFNSIINSVDLEKVPLPKKLQSAINMADSVLSSFGGLMSNDLQRYLLKVLFSVGSFICGILSKRDQIYPGYLLSLKNVRTTCIDFVTKFFDKFQKFPWREDDVNALFHIFVWPNISKLPVEGVHGPTSLLRLFSVWSSNPRYFKLLVRYDGINKKMTPLPFMLDLLQNEKAEGSVTSCIGTILENLLTLEGEESMEMDEEDEIAPLDLENILPVDEEKIEKLTLKEELNYGSKILFPHVGSILKYLRRKLENFDNSTFGKREMTVLSRISEMATSPEHGDALMSLLIKIMTTRKQTNDEEDDVLVNMITTVENLTKVVPSPSSYMRQIAVLFGILELKQARKVLINLVADMEKKEPELKEVGIVVQQLNAWDLKSVDQPDFEKRLDALKNIKSLSDEKQLDTNLAFIVLHNCFYFVRCEPDISLRDSASYCLKEICPKMTTTLKSRGMIRQQWVESILNLIKRGISSDNENVQTLSISLLGVMARECGDFHPVLKDLSILTNKADPEVDFFENAQHLQIYRRLRALQKFSTTVKTLKKAPLTRTLVQFILPLATRYLACTKYAGKNSLIDSAIEAVATVCRFLPWQQYQMVLRFYLTKLRTKLEFQKQLTRTVIAILDSFHFDISRSSEGSGDATLNKEKTGNEENEDKKPETEGQETAPSGKTEEGSADGDQPEAEKGHPDPGLAEELTDILEKEEENGIEEQEADKQKPEDEKLAIDSIIILNPNAARRVETAISGTLLDQLYKIMARKSQIESTHKLNYKSLGPDREEEDLLKVPVAVTVVKLLQKLPERILNAQLPGIFMQLCAFLKSRVESIRRVTRETLQQIIFALGPKYLPLLLGEMSASLTKGFQVHVLVYTIHAVILHIHGLLKPGDIDLNLPVLLDACKSDLFGSLAEEKEVIKIQSKHKEAKSTKSYHLINLIAQCLTEKCLTDLILPVKEVLQKAYSHKNLVKCREYLRQVSLGLSANQFISYENLFIYVYGTTSESIPQLLPEPPEPEKKKNPKEKPDCFIIPPEPKNRLGVLSNPVKKGSKSTAHIILEFGFGLLHTILKKEKVKNCGCDIRCYLDPIAPILIRSLESQQVKVSTLALQCLAKFIKYDLPSLKAEVKKVTDCLFLILHKYAAAGLCKGNNFDLVLAAFKAISILIRETDYHGITNEQLKILLLYTEQDMYDTSRQATAFTLLRTILRKKLNSPELHELMKKVATLSITSDHSHVRLQARQNVFHYIMDYPLKSKVEDFIGFYTSQLKFDTESGRQSSLDMIKSFILYFPMNKLEELSGVFLLTLGASLINDDSSTCKKTISGLIKTMLTRLDKAHRDQLFDVLMVWFEDNKLKHRRLAAQIAGIFTSVEKEEFEDRLPVLLPLIQKQFLGDSRPGQFVRVLETNAEEDRMKDNHYFQVLQLIMKICTHYPGFLTSDKYQENVYFFTEISQSFLCHAHEWIRCAGAQFLGHVFNSCEPSIVADVLNGKTVESKLSFLESVTIHRRIKSLILDHCAQFIPGIEIGQEFLDQSTKNLVYLARVLSGLVRENEPEKEENEDWNDDDDDAEKSKLTFLWMTKRMRRIVNMELGQSSSSNILRMAVFRWIGAVAMCTSKGTLRSVLYHLMAPVVREREFTDLQQDETPMKTLVTEVCTVLKKKVGMEVYAKEAVKIKTKLMERRMERKNKRAQEFIVDPERAAQRKIERQKKKRESRKRKLEQLRERKTGKFKIKRRRRD</sequence>
<dbReference type="InterPro" id="IPR057525">
    <property type="entry name" value="UTP20_C"/>
</dbReference>
<dbReference type="InterPro" id="IPR052575">
    <property type="entry name" value="SSU_processome_comp_20"/>
</dbReference>
<evidence type="ECO:0008006" key="7">
    <source>
        <dbReference type="Google" id="ProtNLM"/>
    </source>
</evidence>
<evidence type="ECO:0000259" key="4">
    <source>
        <dbReference type="Pfam" id="PF23099"/>
    </source>
</evidence>
<feature type="compositionally biased region" description="Basic residues" evidence="1">
    <location>
        <begin position="2007"/>
        <end position="2017"/>
    </location>
</feature>
<dbReference type="Pfam" id="PF07539">
    <property type="entry name" value="UTP20_N"/>
    <property type="match status" value="1"/>
</dbReference>
<dbReference type="PANTHER" id="PTHR17695">
    <property type="entry name" value="SMALL SUBUNIT PROCESSOME COMPONENT 20 HOMOLOG"/>
    <property type="match status" value="1"/>
</dbReference>
<evidence type="ECO:0000313" key="5">
    <source>
        <dbReference type="EMBL" id="KAK6629176.1"/>
    </source>
</evidence>
<gene>
    <name evidence="5" type="ORF">RUM43_002993</name>
</gene>
<feature type="region of interest" description="Disordered" evidence="1">
    <location>
        <begin position="1291"/>
        <end position="1310"/>
    </location>
</feature>
<organism evidence="5 6">
    <name type="scientific">Polyplax serrata</name>
    <name type="common">Common mouse louse</name>
    <dbReference type="NCBI Taxonomy" id="468196"/>
    <lineage>
        <taxon>Eukaryota</taxon>
        <taxon>Metazoa</taxon>
        <taxon>Ecdysozoa</taxon>
        <taxon>Arthropoda</taxon>
        <taxon>Hexapoda</taxon>
        <taxon>Insecta</taxon>
        <taxon>Pterygota</taxon>
        <taxon>Neoptera</taxon>
        <taxon>Paraneoptera</taxon>
        <taxon>Psocodea</taxon>
        <taxon>Troctomorpha</taxon>
        <taxon>Phthiraptera</taxon>
        <taxon>Anoplura</taxon>
        <taxon>Polyplacidae</taxon>
        <taxon>Polyplax</taxon>
    </lineage>
</organism>
<proteinExistence type="predicted"/>
<feature type="region of interest" description="Disordered" evidence="1">
    <location>
        <begin position="927"/>
        <end position="984"/>
    </location>
</feature>
<reference evidence="5 6" key="1">
    <citation type="submission" date="2023-10" db="EMBL/GenBank/DDBJ databases">
        <title>Genomes of two closely related lineages of the louse Polyplax serrata with different host specificities.</title>
        <authorList>
            <person name="Martinu J."/>
            <person name="Tarabai H."/>
            <person name="Stefka J."/>
            <person name="Hypsa V."/>
        </authorList>
    </citation>
    <scope>NUCLEOTIDE SEQUENCE [LARGE SCALE GENOMIC DNA]</scope>
    <source>
        <strain evidence="5">HR10_N</strain>
    </source>
</reference>
<dbReference type="InterPro" id="IPR046523">
    <property type="entry name" value="UTP20_dom"/>
</dbReference>
<feature type="region of interest" description="Disordered" evidence="1">
    <location>
        <begin position="1979"/>
        <end position="2017"/>
    </location>
</feature>
<dbReference type="InterPro" id="IPR011430">
    <property type="entry name" value="UTP20_N"/>
</dbReference>
<dbReference type="Pfam" id="PF23099">
    <property type="entry name" value="UTP20_C"/>
    <property type="match status" value="1"/>
</dbReference>
<evidence type="ECO:0000313" key="6">
    <source>
        <dbReference type="Proteomes" id="UP001372834"/>
    </source>
</evidence>
<accession>A0AAN8P0U8</accession>
<feature type="domain" description="U3 small nucleolar RNA-associated protein 20 N-terminal" evidence="2">
    <location>
        <begin position="141"/>
        <end position="767"/>
    </location>
</feature>
<evidence type="ECO:0000256" key="1">
    <source>
        <dbReference type="SAM" id="MobiDB-lite"/>
    </source>
</evidence>